<keyword evidence="1" id="KW-0812">Transmembrane</keyword>
<feature type="transmembrane region" description="Helical" evidence="1">
    <location>
        <begin position="47"/>
        <end position="65"/>
    </location>
</feature>
<feature type="transmembrane region" description="Helical" evidence="1">
    <location>
        <begin position="250"/>
        <end position="270"/>
    </location>
</feature>
<accession>A0A644WK96</accession>
<feature type="transmembrane region" description="Helical" evidence="1">
    <location>
        <begin position="355"/>
        <end position="375"/>
    </location>
</feature>
<feature type="transmembrane region" description="Helical" evidence="1">
    <location>
        <begin position="320"/>
        <end position="343"/>
    </location>
</feature>
<feature type="transmembrane region" description="Helical" evidence="1">
    <location>
        <begin position="387"/>
        <end position="407"/>
    </location>
</feature>
<proteinExistence type="predicted"/>
<keyword evidence="1" id="KW-0472">Membrane</keyword>
<feature type="transmembrane region" description="Helical" evidence="1">
    <location>
        <begin position="24"/>
        <end position="41"/>
    </location>
</feature>
<name>A0A644WK96_9ZZZZ</name>
<evidence type="ECO:0000313" key="2">
    <source>
        <dbReference type="EMBL" id="MPM04305.1"/>
    </source>
</evidence>
<dbReference type="InterPro" id="IPR025291">
    <property type="entry name" value="DUF4153"/>
</dbReference>
<evidence type="ECO:0000256" key="1">
    <source>
        <dbReference type="SAM" id="Phobius"/>
    </source>
</evidence>
<feature type="transmembrane region" description="Helical" evidence="1">
    <location>
        <begin position="290"/>
        <end position="308"/>
    </location>
</feature>
<reference evidence="2" key="1">
    <citation type="submission" date="2019-08" db="EMBL/GenBank/DDBJ databases">
        <authorList>
            <person name="Kucharzyk K."/>
            <person name="Murdoch R.W."/>
            <person name="Higgins S."/>
            <person name="Loffler F."/>
        </authorList>
    </citation>
    <scope>NUCLEOTIDE SEQUENCE</scope>
</reference>
<feature type="transmembrane region" description="Helical" evidence="1">
    <location>
        <begin position="74"/>
        <end position="94"/>
    </location>
</feature>
<feature type="transmembrane region" description="Helical" evidence="1">
    <location>
        <begin position="100"/>
        <end position="117"/>
    </location>
</feature>
<protein>
    <submittedName>
        <fullName evidence="2">Uncharacterized protein</fullName>
    </submittedName>
</protein>
<keyword evidence="1" id="KW-1133">Transmembrane helix</keyword>
<dbReference type="EMBL" id="VSSQ01001027">
    <property type="protein sequence ID" value="MPM04305.1"/>
    <property type="molecule type" value="Genomic_DNA"/>
</dbReference>
<gene>
    <name evidence="2" type="ORF">SDC9_50581</name>
</gene>
<comment type="caution">
    <text evidence="2">The sequence shown here is derived from an EMBL/GenBank/DDBJ whole genome shotgun (WGS) entry which is preliminary data.</text>
</comment>
<organism evidence="2">
    <name type="scientific">bioreactor metagenome</name>
    <dbReference type="NCBI Taxonomy" id="1076179"/>
    <lineage>
        <taxon>unclassified sequences</taxon>
        <taxon>metagenomes</taxon>
        <taxon>ecological metagenomes</taxon>
    </lineage>
</organism>
<sequence>MEQLPTTSPDNPVEQQLPLTKAQLWLLGGTMLSGAALMLWMEKDFHYLYSVFWLTALAVFAACNWKRIITNKTVLALLLPTLLFCGLLMFDYMYYDLLGLTALAIPVLLLTIGVFATQGIAYKREGKAVVGVLKAVFVKPFTAIGKYFKAYAGVFGGKEKASLRHGWIGVAIGLPLVIIVLALLASADAGTAKLLGNFFEQFNVWQWFWRIFVVFVSSMVLYSLFYNLTWGKADADLAPVRQNWKTAGPGVVIGLLLAAYALFTYVQFTYLFGGTLPVDLTYSEYAREGFGQFLTVTIINFTVLGLCLSKSEPGRGIKVLQALLIAASVVVLASAAWRMLLYIGAYGLTMRRVLTLWLMAYFAFLAGVGAIRVFFQKVPFLRVGAFALVYWYAAFVCVDWNTLMHTFNLTNGFAG</sequence>
<dbReference type="AlphaFoldDB" id="A0A644WK96"/>
<dbReference type="Pfam" id="PF13687">
    <property type="entry name" value="DUF4153"/>
    <property type="match status" value="1"/>
</dbReference>
<feature type="transmembrane region" description="Helical" evidence="1">
    <location>
        <begin position="207"/>
        <end position="229"/>
    </location>
</feature>
<feature type="transmembrane region" description="Helical" evidence="1">
    <location>
        <begin position="167"/>
        <end position="187"/>
    </location>
</feature>